<protein>
    <submittedName>
        <fullName evidence="1">Uncharacterized protein</fullName>
    </submittedName>
</protein>
<evidence type="ECO:0000313" key="1">
    <source>
        <dbReference type="EMBL" id="KAL1269449.1"/>
    </source>
</evidence>
<organism evidence="1 2">
    <name type="scientific">Cirrhinus molitorella</name>
    <name type="common">mud carp</name>
    <dbReference type="NCBI Taxonomy" id="172907"/>
    <lineage>
        <taxon>Eukaryota</taxon>
        <taxon>Metazoa</taxon>
        <taxon>Chordata</taxon>
        <taxon>Craniata</taxon>
        <taxon>Vertebrata</taxon>
        <taxon>Euteleostomi</taxon>
        <taxon>Actinopterygii</taxon>
        <taxon>Neopterygii</taxon>
        <taxon>Teleostei</taxon>
        <taxon>Ostariophysi</taxon>
        <taxon>Cypriniformes</taxon>
        <taxon>Cyprinidae</taxon>
        <taxon>Labeoninae</taxon>
        <taxon>Labeonini</taxon>
        <taxon>Cirrhinus</taxon>
    </lineage>
</organism>
<sequence length="83" mass="9047">MDEENFVWIIPSSTLQVTNTWRKDVFRLLDRPAVPSCAIDLRAVGSVSDAIAKFTESSAGTFLIPLVHVIPVPPLSAHISSSK</sequence>
<comment type="caution">
    <text evidence="1">The sequence shown here is derived from an EMBL/GenBank/DDBJ whole genome shotgun (WGS) entry which is preliminary data.</text>
</comment>
<reference evidence="1 2" key="1">
    <citation type="submission" date="2023-09" db="EMBL/GenBank/DDBJ databases">
        <authorList>
            <person name="Wang M."/>
        </authorList>
    </citation>
    <scope>NUCLEOTIDE SEQUENCE [LARGE SCALE GENOMIC DNA]</scope>
    <source>
        <strain evidence="1">GT-2023</strain>
        <tissue evidence="1">Liver</tissue>
    </source>
</reference>
<keyword evidence="2" id="KW-1185">Reference proteome</keyword>
<dbReference type="EMBL" id="JAYMGO010000008">
    <property type="protein sequence ID" value="KAL1269449.1"/>
    <property type="molecule type" value="Genomic_DNA"/>
</dbReference>
<proteinExistence type="predicted"/>
<name>A0ABR3MXU0_9TELE</name>
<dbReference type="Proteomes" id="UP001558613">
    <property type="component" value="Unassembled WGS sequence"/>
</dbReference>
<evidence type="ECO:0000313" key="2">
    <source>
        <dbReference type="Proteomes" id="UP001558613"/>
    </source>
</evidence>
<accession>A0ABR3MXU0</accession>
<gene>
    <name evidence="1" type="ORF">QQF64_031738</name>
</gene>